<sequence length="616" mass="70175">MCSDFIDLGKQCPKLQKTKLGWLVSGTIKAHTKLHTNNAHHSSCFFTQRDDALLTRFWEIESVSSKYNLTLEEQACEQSFAENTRRDINGQFIVTIPLKESPDVLGDNYFSARNRLLALERRFNRDTLLKKRYLDFLKEYKNLGHMSESSKSTEPISQNRYYIPHFPIIRENSTTTKLRVVFNASASYKGKTFNDIQMVGPVVQDDLLSILLRFRQHKYVVSGDIEKMYRAILVEPSQRSLQQILFRFDTSEHIRTFTLNTVTYGTASAPYLATKCLVSLAEQCSDPIAKTAIARDFYVDDFLSGGDSIESVIELCKHVNKTLLSAQFRLRKWQSNNSEVLKSLVKDNSLEHNITVNKTLNLDETLPCKTLGLQWDCNSDNLLFTITLNTQTKKITKRKILSLISQIFDPLGLLGPCTVQAKMLMQKLWIDKCGWDDEVSKETQNIFLNFIDSLDSLKSLRIPRWVCNNNINLLELHTFSDASERAYGTCIYVRTVDANGTVHIRLLASRNKVAPLKPTTIPRLELCGAVLATRLHAKVISSLTLKQRTRWQSASPDLQLGSLVLIKERGQPPLLWLLGRIVKLHSGRDGVSRVAEIQTRRGLITRAYNNICPLPI</sequence>
<gene>
    <name evidence="2" type="primary">LOC112047560</name>
</gene>
<reference evidence="2" key="1">
    <citation type="submission" date="2025-08" db="UniProtKB">
        <authorList>
            <consortium name="RefSeq"/>
        </authorList>
    </citation>
    <scope>IDENTIFICATION</scope>
</reference>
<dbReference type="Proteomes" id="UP001652582">
    <property type="component" value="Chromosome 24"/>
</dbReference>
<accession>A0A6J1N5V3</accession>
<dbReference type="InterPro" id="IPR008042">
    <property type="entry name" value="Retrotrans_Pao"/>
</dbReference>
<proteinExistence type="predicted"/>
<evidence type="ECO:0000313" key="2">
    <source>
        <dbReference type="RefSeq" id="XP_023940472.2"/>
    </source>
</evidence>
<dbReference type="Pfam" id="PF05380">
    <property type="entry name" value="Peptidase_A17"/>
    <property type="match status" value="1"/>
</dbReference>
<evidence type="ECO:0000313" key="1">
    <source>
        <dbReference type="Proteomes" id="UP001652582"/>
    </source>
</evidence>
<keyword evidence="1" id="KW-1185">Reference proteome</keyword>
<dbReference type="InterPro" id="IPR043502">
    <property type="entry name" value="DNA/RNA_pol_sf"/>
</dbReference>
<dbReference type="OrthoDB" id="8036689at2759"/>
<dbReference type="KEGG" id="bany:112047560"/>
<dbReference type="Gene3D" id="3.10.10.10">
    <property type="entry name" value="HIV Type 1 Reverse Transcriptase, subunit A, domain 1"/>
    <property type="match status" value="1"/>
</dbReference>
<dbReference type="AlphaFoldDB" id="A0A6J1N5V3"/>
<dbReference type="GeneID" id="112047560"/>
<dbReference type="RefSeq" id="XP_023940472.2">
    <property type="nucleotide sequence ID" value="XM_024084704.2"/>
</dbReference>
<dbReference type="SUPFAM" id="SSF56672">
    <property type="entry name" value="DNA/RNA polymerases"/>
    <property type="match status" value="1"/>
</dbReference>
<dbReference type="CDD" id="cd01644">
    <property type="entry name" value="RT_pepA17"/>
    <property type="match status" value="1"/>
</dbReference>
<protein>
    <submittedName>
        <fullName evidence="2">Uncharacterized protein LOC112047560 isoform X2</fullName>
    </submittedName>
</protein>
<dbReference type="Gene3D" id="3.30.70.270">
    <property type="match status" value="1"/>
</dbReference>
<name>A0A6J1N5V3_BICAN</name>
<dbReference type="PANTHER" id="PTHR47331">
    <property type="entry name" value="PHD-TYPE DOMAIN-CONTAINING PROTEIN"/>
    <property type="match status" value="1"/>
</dbReference>
<organism evidence="1 2">
    <name type="scientific">Bicyclus anynana</name>
    <name type="common">Squinting bush brown butterfly</name>
    <dbReference type="NCBI Taxonomy" id="110368"/>
    <lineage>
        <taxon>Eukaryota</taxon>
        <taxon>Metazoa</taxon>
        <taxon>Ecdysozoa</taxon>
        <taxon>Arthropoda</taxon>
        <taxon>Hexapoda</taxon>
        <taxon>Insecta</taxon>
        <taxon>Pterygota</taxon>
        <taxon>Neoptera</taxon>
        <taxon>Endopterygota</taxon>
        <taxon>Lepidoptera</taxon>
        <taxon>Glossata</taxon>
        <taxon>Ditrysia</taxon>
        <taxon>Papilionoidea</taxon>
        <taxon>Nymphalidae</taxon>
        <taxon>Satyrinae</taxon>
        <taxon>Satyrini</taxon>
        <taxon>Mycalesina</taxon>
        <taxon>Bicyclus</taxon>
    </lineage>
</organism>
<dbReference type="PANTHER" id="PTHR47331:SF1">
    <property type="entry name" value="GAG-LIKE PROTEIN"/>
    <property type="match status" value="1"/>
</dbReference>
<dbReference type="InterPro" id="IPR043128">
    <property type="entry name" value="Rev_trsase/Diguanyl_cyclase"/>
</dbReference>